<feature type="signal peptide" evidence="1">
    <location>
        <begin position="1"/>
        <end position="21"/>
    </location>
</feature>
<keyword evidence="3" id="KW-1185">Reference proteome</keyword>
<comment type="caution">
    <text evidence="2">The sequence shown here is derived from an EMBL/GenBank/DDBJ whole genome shotgun (WGS) entry which is preliminary data.</text>
</comment>
<keyword evidence="1" id="KW-0732">Signal</keyword>
<name>J9DSE3_EDHAE</name>
<organism evidence="2 3">
    <name type="scientific">Edhazardia aedis (strain USNM 41457)</name>
    <name type="common">Microsporidian parasite</name>
    <dbReference type="NCBI Taxonomy" id="1003232"/>
    <lineage>
        <taxon>Eukaryota</taxon>
        <taxon>Fungi</taxon>
        <taxon>Fungi incertae sedis</taxon>
        <taxon>Microsporidia</taxon>
        <taxon>Edhazardia</taxon>
    </lineage>
</organism>
<dbReference type="VEuPathDB" id="MicrosporidiaDB:EDEG_00153"/>
<protein>
    <submittedName>
        <fullName evidence="2">Uncharacterized protein</fullName>
    </submittedName>
</protein>
<evidence type="ECO:0000256" key="1">
    <source>
        <dbReference type="SAM" id="SignalP"/>
    </source>
</evidence>
<accession>J9DSE3</accession>
<gene>
    <name evidence="2" type="ORF">EDEG_00153</name>
</gene>
<dbReference type="HOGENOM" id="CLU_980141_0_0_1"/>
<dbReference type="AlphaFoldDB" id="J9DSE3"/>
<feature type="chain" id="PRO_5003821801" evidence="1">
    <location>
        <begin position="22"/>
        <end position="284"/>
    </location>
</feature>
<dbReference type="Proteomes" id="UP000003163">
    <property type="component" value="Unassembled WGS sequence"/>
</dbReference>
<reference evidence="2 3" key="1">
    <citation type="submission" date="2011-08" db="EMBL/GenBank/DDBJ databases">
        <authorList>
            <person name="Liu Z.J."/>
            <person name="Shi F.L."/>
            <person name="Lu J.Q."/>
            <person name="Li M."/>
            <person name="Wang Z.L."/>
        </authorList>
    </citation>
    <scope>NUCLEOTIDE SEQUENCE [LARGE SCALE GENOMIC DNA]</scope>
    <source>
        <strain evidence="2 3">USNM 41457</strain>
    </source>
</reference>
<dbReference type="InParanoid" id="J9DSE3"/>
<reference evidence="3" key="2">
    <citation type="submission" date="2015-07" db="EMBL/GenBank/DDBJ databases">
        <title>Contrasting host-pathogen interactions and genome evolution in two generalist and specialist microsporidian pathogens of mosquitoes.</title>
        <authorList>
            <consortium name="The Broad Institute Genomics Platform"/>
            <consortium name="The Broad Institute Genome Sequencing Center for Infectious Disease"/>
            <person name="Cuomo C.A."/>
            <person name="Sanscrainte N.D."/>
            <person name="Goldberg J.M."/>
            <person name="Heiman D."/>
            <person name="Young S."/>
            <person name="Zeng Q."/>
            <person name="Becnel J.J."/>
            <person name="Birren B.W."/>
        </authorList>
    </citation>
    <scope>NUCLEOTIDE SEQUENCE [LARGE SCALE GENOMIC DNA]</scope>
    <source>
        <strain evidence="3">USNM 41457</strain>
    </source>
</reference>
<proteinExistence type="predicted"/>
<evidence type="ECO:0000313" key="3">
    <source>
        <dbReference type="Proteomes" id="UP000003163"/>
    </source>
</evidence>
<sequence length="284" mass="33395">MKYLILIVILVGFFIFTFCVAVKPKGNTRYNDVSPTRNCIESQGNIDNCVVNRTYRSHDDLNQTFSLSNKIYIHRDPNSFVFKPTEKQLNLLLPSCRIPKKKFFYKMLTKNVSININEDNIYLPVVFVLHSTNQKIINREYTATLEKNFNSIIYRLKNALHEKRKTKSNQYSIIADSQTKKHIPFRTFNKAVLNGVGSFLVDRCHAYIDSIPHFMECMNKKEAIKILKQNTKAINNIDFQWKRIRNEQNVLFITENRMKKFNRNKCHAFGIKIIRINANETDRS</sequence>
<dbReference type="EMBL" id="AFBI03000002">
    <property type="protein sequence ID" value="EJW04237.1"/>
    <property type="molecule type" value="Genomic_DNA"/>
</dbReference>
<evidence type="ECO:0000313" key="2">
    <source>
        <dbReference type="EMBL" id="EJW04237.1"/>
    </source>
</evidence>